<name>A0A3N4LEW8_9PEZI</name>
<dbReference type="InParanoid" id="A0A3N4LEW8"/>
<dbReference type="EMBL" id="ML121579">
    <property type="protein sequence ID" value="RPB20019.1"/>
    <property type="molecule type" value="Genomic_DNA"/>
</dbReference>
<keyword evidence="1" id="KW-1133">Transmembrane helix</keyword>
<feature type="transmembrane region" description="Helical" evidence="1">
    <location>
        <begin position="20"/>
        <end position="37"/>
    </location>
</feature>
<dbReference type="Proteomes" id="UP000267821">
    <property type="component" value="Unassembled WGS sequence"/>
</dbReference>
<protein>
    <submittedName>
        <fullName evidence="2">Uncharacterized protein</fullName>
    </submittedName>
</protein>
<gene>
    <name evidence="2" type="ORF">L211DRAFT_578855</name>
</gene>
<evidence type="ECO:0000313" key="2">
    <source>
        <dbReference type="EMBL" id="RPB20019.1"/>
    </source>
</evidence>
<keyword evidence="1" id="KW-0812">Transmembrane</keyword>
<keyword evidence="1" id="KW-0472">Membrane</keyword>
<dbReference type="AlphaFoldDB" id="A0A3N4LEW8"/>
<sequence length="71" mass="8386">MGTGHWLHPQERSENCRLTFASQMLRSVSVVCALLTMRHRRKQRRRRTFIRGRVILAVSFGVSTREPLYFP</sequence>
<evidence type="ECO:0000256" key="1">
    <source>
        <dbReference type="SAM" id="Phobius"/>
    </source>
</evidence>
<evidence type="ECO:0000313" key="3">
    <source>
        <dbReference type="Proteomes" id="UP000267821"/>
    </source>
</evidence>
<reference evidence="2 3" key="1">
    <citation type="journal article" date="2018" name="Nat. Ecol. Evol.">
        <title>Pezizomycetes genomes reveal the molecular basis of ectomycorrhizal truffle lifestyle.</title>
        <authorList>
            <person name="Murat C."/>
            <person name="Payen T."/>
            <person name="Noel B."/>
            <person name="Kuo A."/>
            <person name="Morin E."/>
            <person name="Chen J."/>
            <person name="Kohler A."/>
            <person name="Krizsan K."/>
            <person name="Balestrini R."/>
            <person name="Da Silva C."/>
            <person name="Montanini B."/>
            <person name="Hainaut M."/>
            <person name="Levati E."/>
            <person name="Barry K.W."/>
            <person name="Belfiori B."/>
            <person name="Cichocki N."/>
            <person name="Clum A."/>
            <person name="Dockter R.B."/>
            <person name="Fauchery L."/>
            <person name="Guy J."/>
            <person name="Iotti M."/>
            <person name="Le Tacon F."/>
            <person name="Lindquist E.A."/>
            <person name="Lipzen A."/>
            <person name="Malagnac F."/>
            <person name="Mello A."/>
            <person name="Molinier V."/>
            <person name="Miyauchi S."/>
            <person name="Poulain J."/>
            <person name="Riccioni C."/>
            <person name="Rubini A."/>
            <person name="Sitrit Y."/>
            <person name="Splivallo R."/>
            <person name="Traeger S."/>
            <person name="Wang M."/>
            <person name="Zifcakova L."/>
            <person name="Wipf D."/>
            <person name="Zambonelli A."/>
            <person name="Paolocci F."/>
            <person name="Nowrousian M."/>
            <person name="Ottonello S."/>
            <person name="Baldrian P."/>
            <person name="Spatafora J.W."/>
            <person name="Henrissat B."/>
            <person name="Nagy L.G."/>
            <person name="Aury J.M."/>
            <person name="Wincker P."/>
            <person name="Grigoriev I.V."/>
            <person name="Bonfante P."/>
            <person name="Martin F.M."/>
        </authorList>
    </citation>
    <scope>NUCLEOTIDE SEQUENCE [LARGE SCALE GENOMIC DNA]</scope>
    <source>
        <strain evidence="2 3">ATCC MYA-4762</strain>
    </source>
</reference>
<proteinExistence type="predicted"/>
<organism evidence="2 3">
    <name type="scientific">Terfezia boudieri ATCC MYA-4762</name>
    <dbReference type="NCBI Taxonomy" id="1051890"/>
    <lineage>
        <taxon>Eukaryota</taxon>
        <taxon>Fungi</taxon>
        <taxon>Dikarya</taxon>
        <taxon>Ascomycota</taxon>
        <taxon>Pezizomycotina</taxon>
        <taxon>Pezizomycetes</taxon>
        <taxon>Pezizales</taxon>
        <taxon>Pezizaceae</taxon>
        <taxon>Terfezia</taxon>
    </lineage>
</organism>
<keyword evidence="3" id="KW-1185">Reference proteome</keyword>
<accession>A0A3N4LEW8</accession>